<evidence type="ECO:0000259" key="9">
    <source>
        <dbReference type="Pfam" id="PF25137"/>
    </source>
</evidence>
<dbReference type="FunFam" id="1.20.1090.10:FF:000003">
    <property type="entry name" value="Probable hydroxyacid-oxoacid transhydrogenase, mitochondrial"/>
    <property type="match status" value="1"/>
</dbReference>
<comment type="catalytic activity">
    <reaction evidence="7">
        <text>4-hydroxybutanoate + 2-oxoglutarate = (R)-2-hydroxyglutarate + succinate semialdehyde</text>
        <dbReference type="Rhea" id="RHEA:24734"/>
        <dbReference type="ChEBI" id="CHEBI:15801"/>
        <dbReference type="ChEBI" id="CHEBI:16724"/>
        <dbReference type="ChEBI" id="CHEBI:16810"/>
        <dbReference type="ChEBI" id="CHEBI:57706"/>
        <dbReference type="EC" id="1.1.99.24"/>
    </reaction>
</comment>
<evidence type="ECO:0000256" key="2">
    <source>
        <dbReference type="ARBA" id="ARBA00004173"/>
    </source>
</evidence>
<proteinExistence type="inferred from homology"/>
<dbReference type="InterPro" id="IPR042157">
    <property type="entry name" value="HOT"/>
</dbReference>
<keyword evidence="4" id="KW-0809">Transit peptide</keyword>
<dbReference type="STRING" id="133385.A0A2T9YGJ4"/>
<dbReference type="CDD" id="cd08190">
    <property type="entry name" value="HOT"/>
    <property type="match status" value="1"/>
</dbReference>
<dbReference type="PANTHER" id="PTHR11496:SF83">
    <property type="entry name" value="HYDROXYACID-OXOACID TRANSHYDROGENASE, MITOCHONDRIAL"/>
    <property type="match status" value="1"/>
</dbReference>
<reference evidence="10 11" key="1">
    <citation type="journal article" date="2018" name="MBio">
        <title>Comparative Genomics Reveals the Core Gene Toolbox for the Fungus-Insect Symbiosis.</title>
        <authorList>
            <person name="Wang Y."/>
            <person name="Stata M."/>
            <person name="Wang W."/>
            <person name="Stajich J.E."/>
            <person name="White M.M."/>
            <person name="Moncalvo J.M."/>
        </authorList>
    </citation>
    <scope>NUCLEOTIDE SEQUENCE [LARGE SCALE GENOMIC DNA]</scope>
    <source>
        <strain evidence="10 11">SWE-8-4</strain>
    </source>
</reference>
<comment type="catalytic activity">
    <reaction evidence="1">
        <text>(S)-3-hydroxybutanoate + 2-oxoglutarate = (R)-2-hydroxyglutarate + acetoacetate</text>
        <dbReference type="Rhea" id="RHEA:23048"/>
        <dbReference type="ChEBI" id="CHEBI:11047"/>
        <dbReference type="ChEBI" id="CHEBI:13705"/>
        <dbReference type="ChEBI" id="CHEBI:15801"/>
        <dbReference type="ChEBI" id="CHEBI:16810"/>
        <dbReference type="EC" id="1.1.99.24"/>
    </reaction>
</comment>
<protein>
    <submittedName>
        <fullName evidence="10">Uncharacterized protein</fullName>
    </submittedName>
</protein>
<evidence type="ECO:0000313" key="11">
    <source>
        <dbReference type="Proteomes" id="UP000245383"/>
    </source>
</evidence>
<dbReference type="Pfam" id="PF25137">
    <property type="entry name" value="ADH_Fe_C"/>
    <property type="match status" value="1"/>
</dbReference>
<keyword evidence="11" id="KW-1185">Reference proteome</keyword>
<dbReference type="SUPFAM" id="SSF56796">
    <property type="entry name" value="Dehydroquinate synthase-like"/>
    <property type="match status" value="1"/>
</dbReference>
<feature type="domain" description="Fe-containing alcohol dehydrogenase-like C-terminal" evidence="9">
    <location>
        <begin position="279"/>
        <end position="468"/>
    </location>
</feature>
<dbReference type="InterPro" id="IPR039697">
    <property type="entry name" value="Alcohol_dehydrogenase_Fe"/>
</dbReference>
<dbReference type="OrthoDB" id="339764at2759"/>
<dbReference type="Gene3D" id="3.40.50.1970">
    <property type="match status" value="1"/>
</dbReference>
<name>A0A2T9YGJ4_9FUNG</name>
<feature type="domain" description="Alcohol dehydrogenase iron-type/glycerol dehydrogenase GldA" evidence="8">
    <location>
        <begin position="58"/>
        <end position="230"/>
    </location>
</feature>
<evidence type="ECO:0000256" key="6">
    <source>
        <dbReference type="ARBA" id="ARBA00023128"/>
    </source>
</evidence>
<evidence type="ECO:0000259" key="8">
    <source>
        <dbReference type="Pfam" id="PF00465"/>
    </source>
</evidence>
<evidence type="ECO:0000256" key="5">
    <source>
        <dbReference type="ARBA" id="ARBA00023002"/>
    </source>
</evidence>
<dbReference type="Proteomes" id="UP000245383">
    <property type="component" value="Unassembled WGS sequence"/>
</dbReference>
<dbReference type="GO" id="GO:0004022">
    <property type="term" value="F:alcohol dehydrogenase (NAD+) activity"/>
    <property type="evidence" value="ECO:0007669"/>
    <property type="project" value="InterPro"/>
</dbReference>
<dbReference type="EMBL" id="MBFR01000198">
    <property type="protein sequence ID" value="PVU91472.1"/>
    <property type="molecule type" value="Genomic_DNA"/>
</dbReference>
<accession>A0A2T9YGJ4</accession>
<dbReference type="InterPro" id="IPR001670">
    <property type="entry name" value="ADH_Fe/GldA"/>
</dbReference>
<dbReference type="GO" id="GO:0005739">
    <property type="term" value="C:mitochondrion"/>
    <property type="evidence" value="ECO:0007669"/>
    <property type="project" value="UniProtKB-SubCell"/>
</dbReference>
<dbReference type="PANTHER" id="PTHR11496">
    <property type="entry name" value="ALCOHOL DEHYDROGENASE"/>
    <property type="match status" value="1"/>
</dbReference>
<gene>
    <name evidence="10" type="ORF">BB561_004378</name>
</gene>
<dbReference type="GO" id="GO:0047988">
    <property type="term" value="F:hydroxyacid-oxoacid transhydrogenase activity"/>
    <property type="evidence" value="ECO:0007669"/>
    <property type="project" value="UniProtKB-EC"/>
</dbReference>
<evidence type="ECO:0000256" key="1">
    <source>
        <dbReference type="ARBA" id="ARBA00000813"/>
    </source>
</evidence>
<dbReference type="GO" id="GO:0046872">
    <property type="term" value="F:metal ion binding"/>
    <property type="evidence" value="ECO:0007669"/>
    <property type="project" value="InterPro"/>
</dbReference>
<dbReference type="Gene3D" id="1.20.1090.10">
    <property type="entry name" value="Dehydroquinate synthase-like - alpha domain"/>
    <property type="match status" value="1"/>
</dbReference>
<comment type="similarity">
    <text evidence="3">Belongs to the iron-containing alcohol dehydrogenase family. Hydroxyacid-oxoacid transhydrogenase subfamily.</text>
</comment>
<dbReference type="Pfam" id="PF00465">
    <property type="entry name" value="Fe-ADH"/>
    <property type="match status" value="1"/>
</dbReference>
<evidence type="ECO:0000256" key="7">
    <source>
        <dbReference type="ARBA" id="ARBA00049496"/>
    </source>
</evidence>
<evidence type="ECO:0000256" key="4">
    <source>
        <dbReference type="ARBA" id="ARBA00022946"/>
    </source>
</evidence>
<dbReference type="InterPro" id="IPR056798">
    <property type="entry name" value="ADH_Fe_C"/>
</dbReference>
<comment type="subcellular location">
    <subcellularLocation>
        <location evidence="2">Mitochondrion</location>
    </subcellularLocation>
</comment>
<organism evidence="10 11">
    <name type="scientific">Smittium simulii</name>
    <dbReference type="NCBI Taxonomy" id="133385"/>
    <lineage>
        <taxon>Eukaryota</taxon>
        <taxon>Fungi</taxon>
        <taxon>Fungi incertae sedis</taxon>
        <taxon>Zoopagomycota</taxon>
        <taxon>Kickxellomycotina</taxon>
        <taxon>Harpellomycetes</taxon>
        <taxon>Harpellales</taxon>
        <taxon>Legeriomycetaceae</taxon>
        <taxon>Smittium</taxon>
    </lineage>
</organism>
<comment type="caution">
    <text evidence="10">The sequence shown here is derived from an EMBL/GenBank/DDBJ whole genome shotgun (WGS) entry which is preliminary data.</text>
</comment>
<keyword evidence="5" id="KW-0560">Oxidoreductase</keyword>
<dbReference type="AlphaFoldDB" id="A0A2T9YGJ4"/>
<evidence type="ECO:0000256" key="3">
    <source>
        <dbReference type="ARBA" id="ARBA00010005"/>
    </source>
</evidence>
<evidence type="ECO:0000313" key="10">
    <source>
        <dbReference type="EMBL" id="PVU91472.1"/>
    </source>
</evidence>
<dbReference type="FunFam" id="3.40.50.1970:FF:000003">
    <property type="entry name" value="Alcohol dehydrogenase, iron-containing"/>
    <property type="match status" value="1"/>
</dbReference>
<sequence length="472" mass="50808">MSFVPKARVTQLMRLTQGACMCPAHLGGLSKHLPNCKSSKSFASQIKQEYAFEMASANIRYGEGVTREVGMDAKNFNAKNVIVFTDSNIAKLHPFKTVIQSLEANNIPYRVYDKVRTEPSDQSFKEAIEFTRKKGVDLIIAVGGGSTIDTAKAANLYNSYPDADFLTFVNAPIGKGVPVDKTLTPLIAIPTTAGTGSETTGSAIFDFKELKMKTGIASRALKPTLGIVDPLNIRSAPLEVKIAAGLDVLFHSIESYTAIPYNMRGPAPSNPIERPAYQGSNPISDVWARKALAMTIDALPKIKKDPNDKHALSQMILAATYAGIGFGNAGVHLCHGMSYPISGLNTSYFHPGYNKDHPIVPHGVSVAITAPAVFNYTGAAFPDRHIEVAQAFGADVSNVKKADAGRVVSDHITKFLMDLGLPNGISAFGFSYSDINNLVDGTLPQHRVTKLAPLQTGAEDLASLFEQSMKLY</sequence>
<keyword evidence="6" id="KW-0496">Mitochondrion</keyword>